<sequence>MVSPPGASRVQSEDILIGNRWDTTIAFISREMPTMPETYVDALMVDDGMDERTFFALNGCPYAFMKAMRQFAKAAAVFKQTPLAHDSLDMQQVDELVAYLKGWANEYTTSLEEVEASDEDPEDRIDRFHTVEAWRCSVLLYSRRVFRSHQDAAGLRVIQHLSRTVLDHIRCIRVTQMMQKQVLLPVFLAAVETADEDSRCFVRRYCKHWSTTARYSQFETALTLIENIWVSYEVNDRADYWWGCEVGSHTWSGEHDGGPGLEQELLLG</sequence>
<keyword evidence="2" id="KW-1185">Reference proteome</keyword>
<accession>A0A6A6PF93</accession>
<dbReference type="RefSeq" id="XP_033585185.1">
    <property type="nucleotide sequence ID" value="XM_033738496.1"/>
</dbReference>
<gene>
    <name evidence="1" type="ORF">BDY17DRAFT_55293</name>
</gene>
<dbReference type="Pfam" id="PF11951">
    <property type="entry name" value="Fungal_trans_2"/>
    <property type="match status" value="1"/>
</dbReference>
<dbReference type="EMBL" id="MU001643">
    <property type="protein sequence ID" value="KAF2478615.1"/>
    <property type="molecule type" value="Genomic_DNA"/>
</dbReference>
<dbReference type="GeneID" id="54479498"/>
<protein>
    <submittedName>
        <fullName evidence="1">Uncharacterized protein</fullName>
    </submittedName>
</protein>
<dbReference type="OrthoDB" id="2015447at2759"/>
<dbReference type="AlphaFoldDB" id="A0A6A6PF93"/>
<dbReference type="Proteomes" id="UP000799767">
    <property type="component" value="Unassembled WGS sequence"/>
</dbReference>
<dbReference type="InterPro" id="IPR021858">
    <property type="entry name" value="Fun_TF"/>
</dbReference>
<organism evidence="1 2">
    <name type="scientific">Neohortaea acidophila</name>
    <dbReference type="NCBI Taxonomy" id="245834"/>
    <lineage>
        <taxon>Eukaryota</taxon>
        <taxon>Fungi</taxon>
        <taxon>Dikarya</taxon>
        <taxon>Ascomycota</taxon>
        <taxon>Pezizomycotina</taxon>
        <taxon>Dothideomycetes</taxon>
        <taxon>Dothideomycetidae</taxon>
        <taxon>Mycosphaerellales</taxon>
        <taxon>Teratosphaeriaceae</taxon>
        <taxon>Neohortaea</taxon>
    </lineage>
</organism>
<name>A0A6A6PF93_9PEZI</name>
<evidence type="ECO:0000313" key="2">
    <source>
        <dbReference type="Proteomes" id="UP000799767"/>
    </source>
</evidence>
<proteinExistence type="predicted"/>
<evidence type="ECO:0000313" key="1">
    <source>
        <dbReference type="EMBL" id="KAF2478615.1"/>
    </source>
</evidence>
<reference evidence="1" key="1">
    <citation type="journal article" date="2020" name="Stud. Mycol.">
        <title>101 Dothideomycetes genomes: a test case for predicting lifestyles and emergence of pathogens.</title>
        <authorList>
            <person name="Haridas S."/>
            <person name="Albert R."/>
            <person name="Binder M."/>
            <person name="Bloem J."/>
            <person name="Labutti K."/>
            <person name="Salamov A."/>
            <person name="Andreopoulos B."/>
            <person name="Baker S."/>
            <person name="Barry K."/>
            <person name="Bills G."/>
            <person name="Bluhm B."/>
            <person name="Cannon C."/>
            <person name="Castanera R."/>
            <person name="Culley D."/>
            <person name="Daum C."/>
            <person name="Ezra D."/>
            <person name="Gonzalez J."/>
            <person name="Henrissat B."/>
            <person name="Kuo A."/>
            <person name="Liang C."/>
            <person name="Lipzen A."/>
            <person name="Lutzoni F."/>
            <person name="Magnuson J."/>
            <person name="Mondo S."/>
            <person name="Nolan M."/>
            <person name="Ohm R."/>
            <person name="Pangilinan J."/>
            <person name="Park H.-J."/>
            <person name="Ramirez L."/>
            <person name="Alfaro M."/>
            <person name="Sun H."/>
            <person name="Tritt A."/>
            <person name="Yoshinaga Y."/>
            <person name="Zwiers L.-H."/>
            <person name="Turgeon B."/>
            <person name="Goodwin S."/>
            <person name="Spatafora J."/>
            <person name="Crous P."/>
            <person name="Grigoriev I."/>
        </authorList>
    </citation>
    <scope>NUCLEOTIDE SEQUENCE</scope>
    <source>
        <strain evidence="1">CBS 113389</strain>
    </source>
</reference>